<dbReference type="Pfam" id="PF04480">
    <property type="entry name" value="DUF559"/>
    <property type="match status" value="1"/>
</dbReference>
<dbReference type="InterPro" id="IPR011335">
    <property type="entry name" value="Restrct_endonuc-II-like"/>
</dbReference>
<accession>A0ABT7MXA9</accession>
<name>A0ABT7MXA9_9MICO</name>
<proteinExistence type="predicted"/>
<dbReference type="Gene3D" id="3.40.960.10">
    <property type="entry name" value="VSR Endonuclease"/>
    <property type="match status" value="1"/>
</dbReference>
<dbReference type="SUPFAM" id="SSF52980">
    <property type="entry name" value="Restriction endonuclease-like"/>
    <property type="match status" value="1"/>
</dbReference>
<evidence type="ECO:0000259" key="1">
    <source>
        <dbReference type="Pfam" id="PF04480"/>
    </source>
</evidence>
<dbReference type="EMBL" id="JASXSZ010000002">
    <property type="protein sequence ID" value="MDL9979090.1"/>
    <property type="molecule type" value="Genomic_DNA"/>
</dbReference>
<dbReference type="RefSeq" id="WP_286287960.1">
    <property type="nucleotide sequence ID" value="NZ_JASXSZ010000002.1"/>
</dbReference>
<gene>
    <name evidence="2" type="ORF">QSV35_07080</name>
</gene>
<keyword evidence="3" id="KW-1185">Reference proteome</keyword>
<dbReference type="Proteomes" id="UP001235064">
    <property type="component" value="Unassembled WGS sequence"/>
</dbReference>
<comment type="caution">
    <text evidence="2">The sequence shown here is derived from an EMBL/GenBank/DDBJ whole genome shotgun (WGS) entry which is preliminary data.</text>
</comment>
<protein>
    <submittedName>
        <fullName evidence="2">DUF559 domain-containing protein</fullName>
    </submittedName>
</protein>
<feature type="domain" description="DUF559" evidence="1">
    <location>
        <begin position="176"/>
        <end position="257"/>
    </location>
</feature>
<organism evidence="2 3">
    <name type="scientific">Microbacterium candidum</name>
    <dbReference type="NCBI Taxonomy" id="3041922"/>
    <lineage>
        <taxon>Bacteria</taxon>
        <taxon>Bacillati</taxon>
        <taxon>Actinomycetota</taxon>
        <taxon>Actinomycetes</taxon>
        <taxon>Micrococcales</taxon>
        <taxon>Microbacteriaceae</taxon>
        <taxon>Microbacterium</taxon>
    </lineage>
</organism>
<dbReference type="InterPro" id="IPR007569">
    <property type="entry name" value="DUF559"/>
</dbReference>
<sequence length="262" mass="28856">MRGRHLASYGFTRRELADTVAHGEIRRIRPGVFATPTADIDVVAAAAHGGSLTCARALRAHGVWVQEDDEHPHVWLGASGRSHTHTGCACVEHYRPGTMHLGVTEVEQALIHSYGCHGAEFFLAAFESAWNRRLIGASAIRRIRAALPHGARWLVDFARSDADSGLESIIRLRLYLQGISVETQVTLPDVGRVDFVVAGRVILEADGRENHDNPTNRHRDLRRDAAASALGFETLRFDYAMIIHDWPTVLTAILAALARARP</sequence>
<evidence type="ECO:0000313" key="3">
    <source>
        <dbReference type="Proteomes" id="UP001235064"/>
    </source>
</evidence>
<reference evidence="2 3" key="1">
    <citation type="submission" date="2023-06" db="EMBL/GenBank/DDBJ databases">
        <title>Microbacterium sp. nov., isolated from a waste landfill.</title>
        <authorList>
            <person name="Wen W."/>
        </authorList>
    </citation>
    <scope>NUCLEOTIDE SEQUENCE [LARGE SCALE GENOMIC DNA]</scope>
    <source>
        <strain evidence="2 3">ASV49</strain>
    </source>
</reference>
<evidence type="ECO:0000313" key="2">
    <source>
        <dbReference type="EMBL" id="MDL9979090.1"/>
    </source>
</evidence>